<dbReference type="Proteomes" id="UP000054477">
    <property type="component" value="Unassembled WGS sequence"/>
</dbReference>
<evidence type="ECO:0000313" key="2">
    <source>
        <dbReference type="Proteomes" id="UP000054477"/>
    </source>
</evidence>
<evidence type="ECO:0000313" key="1">
    <source>
        <dbReference type="EMBL" id="KIJ93728.1"/>
    </source>
</evidence>
<reference evidence="2" key="2">
    <citation type="submission" date="2015-01" db="EMBL/GenBank/DDBJ databases">
        <title>Evolutionary Origins and Diversification of the Mycorrhizal Mutualists.</title>
        <authorList>
            <consortium name="DOE Joint Genome Institute"/>
            <consortium name="Mycorrhizal Genomics Consortium"/>
            <person name="Kohler A."/>
            <person name="Kuo A."/>
            <person name="Nagy L.G."/>
            <person name="Floudas D."/>
            <person name="Copeland A."/>
            <person name="Barry K.W."/>
            <person name="Cichocki N."/>
            <person name="Veneault-Fourrey C."/>
            <person name="LaButti K."/>
            <person name="Lindquist E.A."/>
            <person name="Lipzen A."/>
            <person name="Lundell T."/>
            <person name="Morin E."/>
            <person name="Murat C."/>
            <person name="Riley R."/>
            <person name="Ohm R."/>
            <person name="Sun H."/>
            <person name="Tunlid A."/>
            <person name="Henrissat B."/>
            <person name="Grigoriev I.V."/>
            <person name="Hibbett D.S."/>
            <person name="Martin F."/>
        </authorList>
    </citation>
    <scope>NUCLEOTIDE SEQUENCE [LARGE SCALE GENOMIC DNA]</scope>
    <source>
        <strain evidence="2">LaAM-08-1</strain>
    </source>
</reference>
<feature type="non-terminal residue" evidence="1">
    <location>
        <position position="1"/>
    </location>
</feature>
<proteinExistence type="predicted"/>
<organism evidence="1 2">
    <name type="scientific">Laccaria amethystina LaAM-08-1</name>
    <dbReference type="NCBI Taxonomy" id="1095629"/>
    <lineage>
        <taxon>Eukaryota</taxon>
        <taxon>Fungi</taxon>
        <taxon>Dikarya</taxon>
        <taxon>Basidiomycota</taxon>
        <taxon>Agaricomycotina</taxon>
        <taxon>Agaricomycetes</taxon>
        <taxon>Agaricomycetidae</taxon>
        <taxon>Agaricales</taxon>
        <taxon>Agaricineae</taxon>
        <taxon>Hydnangiaceae</taxon>
        <taxon>Laccaria</taxon>
    </lineage>
</organism>
<dbReference type="EMBL" id="KN838828">
    <property type="protein sequence ID" value="KIJ93728.1"/>
    <property type="molecule type" value="Genomic_DNA"/>
</dbReference>
<dbReference type="HOGENOM" id="CLU_3129760_0_0_1"/>
<protein>
    <submittedName>
        <fullName evidence="1">Uncharacterized protein</fullName>
    </submittedName>
</protein>
<keyword evidence="2" id="KW-1185">Reference proteome</keyword>
<sequence>PTSFCKPTVNEKTLTLLGNAFVGQPSAAATHLLPPNPNFPSTAYSTRLPC</sequence>
<accession>A0A0C9WXS4</accession>
<reference evidence="1 2" key="1">
    <citation type="submission" date="2014-04" db="EMBL/GenBank/DDBJ databases">
        <authorList>
            <consortium name="DOE Joint Genome Institute"/>
            <person name="Kuo A."/>
            <person name="Kohler A."/>
            <person name="Nagy L.G."/>
            <person name="Floudas D."/>
            <person name="Copeland A."/>
            <person name="Barry K.W."/>
            <person name="Cichocki N."/>
            <person name="Veneault-Fourrey C."/>
            <person name="LaButti K."/>
            <person name="Lindquist E.A."/>
            <person name="Lipzen A."/>
            <person name="Lundell T."/>
            <person name="Morin E."/>
            <person name="Murat C."/>
            <person name="Sun H."/>
            <person name="Tunlid A."/>
            <person name="Henrissat B."/>
            <person name="Grigoriev I.V."/>
            <person name="Hibbett D.S."/>
            <person name="Martin F."/>
            <person name="Nordberg H.P."/>
            <person name="Cantor M.N."/>
            <person name="Hua S.X."/>
        </authorList>
    </citation>
    <scope>NUCLEOTIDE SEQUENCE [LARGE SCALE GENOMIC DNA]</scope>
    <source>
        <strain evidence="1 2">LaAM-08-1</strain>
    </source>
</reference>
<gene>
    <name evidence="1" type="ORF">K443DRAFT_684272</name>
</gene>
<name>A0A0C9WXS4_9AGAR</name>
<dbReference type="AlphaFoldDB" id="A0A0C9WXS4"/>